<organism evidence="2 3">
    <name type="scientific">Eiseniibacteriota bacterium</name>
    <dbReference type="NCBI Taxonomy" id="2212470"/>
    <lineage>
        <taxon>Bacteria</taxon>
        <taxon>Candidatus Eiseniibacteriota</taxon>
    </lineage>
</organism>
<dbReference type="SUPFAM" id="SSF54593">
    <property type="entry name" value="Glyoxalase/Bleomycin resistance protein/Dihydroxybiphenyl dioxygenase"/>
    <property type="match status" value="1"/>
</dbReference>
<feature type="domain" description="VOC" evidence="1">
    <location>
        <begin position="8"/>
        <end position="119"/>
    </location>
</feature>
<gene>
    <name evidence="2" type="ORF">E6K81_11320</name>
</gene>
<protein>
    <submittedName>
        <fullName evidence="2">VOC family protein</fullName>
    </submittedName>
</protein>
<dbReference type="InterPro" id="IPR037523">
    <property type="entry name" value="VOC_core"/>
</dbReference>
<accession>A0A538U4Y9</accession>
<name>A0A538U4Y9_UNCEI</name>
<evidence type="ECO:0000313" key="3">
    <source>
        <dbReference type="Proteomes" id="UP000319771"/>
    </source>
</evidence>
<dbReference type="EMBL" id="VBPB01000193">
    <property type="protein sequence ID" value="TMQ70966.1"/>
    <property type="molecule type" value="Genomic_DNA"/>
</dbReference>
<dbReference type="AlphaFoldDB" id="A0A538U4Y9"/>
<proteinExistence type="predicted"/>
<dbReference type="Pfam" id="PF00903">
    <property type="entry name" value="Glyoxalase"/>
    <property type="match status" value="1"/>
</dbReference>
<dbReference type="Proteomes" id="UP000319771">
    <property type="component" value="Unassembled WGS sequence"/>
</dbReference>
<evidence type="ECO:0000313" key="2">
    <source>
        <dbReference type="EMBL" id="TMQ70966.1"/>
    </source>
</evidence>
<dbReference type="InterPro" id="IPR029068">
    <property type="entry name" value="Glyas_Bleomycin-R_OHBP_Dase"/>
</dbReference>
<sequence length="126" mass="13303">MKPSAFLGLRTVVYQVTDLGKAKAWYGSLLGVEPYFDQPFYVGFNVGGFELGLHPAQPGHAPGPAGAVAYWGVEHLTTAWPRALGLGAQVVSAPQDVGDGIQVATLKDPFGNLLGGIENRHFPNTA</sequence>
<dbReference type="InterPro" id="IPR004360">
    <property type="entry name" value="Glyas_Fos-R_dOase_dom"/>
</dbReference>
<comment type="caution">
    <text evidence="2">The sequence shown here is derived from an EMBL/GenBank/DDBJ whole genome shotgun (WGS) entry which is preliminary data.</text>
</comment>
<reference evidence="2 3" key="1">
    <citation type="journal article" date="2019" name="Nat. Microbiol.">
        <title>Mediterranean grassland soil C-N compound turnover is dependent on rainfall and depth, and is mediated by genomically divergent microorganisms.</title>
        <authorList>
            <person name="Diamond S."/>
            <person name="Andeer P.F."/>
            <person name="Li Z."/>
            <person name="Crits-Christoph A."/>
            <person name="Burstein D."/>
            <person name="Anantharaman K."/>
            <person name="Lane K.R."/>
            <person name="Thomas B.C."/>
            <person name="Pan C."/>
            <person name="Northen T.R."/>
            <person name="Banfield J.F."/>
        </authorList>
    </citation>
    <scope>NUCLEOTIDE SEQUENCE [LARGE SCALE GENOMIC DNA]</scope>
    <source>
        <strain evidence="2">WS_11</strain>
    </source>
</reference>
<dbReference type="PROSITE" id="PS51819">
    <property type="entry name" value="VOC"/>
    <property type="match status" value="1"/>
</dbReference>
<evidence type="ECO:0000259" key="1">
    <source>
        <dbReference type="PROSITE" id="PS51819"/>
    </source>
</evidence>
<dbReference type="Gene3D" id="3.10.180.10">
    <property type="entry name" value="2,3-Dihydroxybiphenyl 1,2-Dioxygenase, domain 1"/>
    <property type="match status" value="1"/>
</dbReference>